<proteinExistence type="predicted"/>
<gene>
    <name evidence="1" type="ORF">AUR04nite_34460</name>
</gene>
<evidence type="ECO:0000313" key="1">
    <source>
        <dbReference type="EMBL" id="GED07914.1"/>
    </source>
</evidence>
<dbReference type="AlphaFoldDB" id="A0A4Y4DVP5"/>
<comment type="caution">
    <text evidence="1">The sequence shown here is derived from an EMBL/GenBank/DDBJ whole genome shotgun (WGS) entry which is preliminary data.</text>
</comment>
<sequence>MCTTSKHQSGRMSCELSSALLYPDVEQIADVDSTIQFADASTKQSPMMLRHSVPTSMA</sequence>
<dbReference type="Proteomes" id="UP000316612">
    <property type="component" value="Unassembled WGS sequence"/>
</dbReference>
<dbReference type="RefSeq" id="WP_170184267.1">
    <property type="nucleotide sequence ID" value="NZ_BAAAJL010000012.1"/>
</dbReference>
<name>A0A4Y4DVP5_GLUUR</name>
<protein>
    <submittedName>
        <fullName evidence="1">Uncharacterized protein</fullName>
    </submittedName>
</protein>
<dbReference type="EMBL" id="BJNY01000032">
    <property type="protein sequence ID" value="GED07914.1"/>
    <property type="molecule type" value="Genomic_DNA"/>
</dbReference>
<reference evidence="1 2" key="1">
    <citation type="submission" date="2019-06" db="EMBL/GenBank/DDBJ databases">
        <title>Whole genome shotgun sequence of Glutamicibacter uratoxydans NBRC 15515.</title>
        <authorList>
            <person name="Hosoyama A."/>
            <person name="Uohara A."/>
            <person name="Ohji S."/>
            <person name="Ichikawa N."/>
        </authorList>
    </citation>
    <scope>NUCLEOTIDE SEQUENCE [LARGE SCALE GENOMIC DNA]</scope>
    <source>
        <strain evidence="1 2">NBRC 15515</strain>
    </source>
</reference>
<organism evidence="1 2">
    <name type="scientific">Glutamicibacter uratoxydans</name>
    <name type="common">Arthrobacter uratoxydans</name>
    <dbReference type="NCBI Taxonomy" id="43667"/>
    <lineage>
        <taxon>Bacteria</taxon>
        <taxon>Bacillati</taxon>
        <taxon>Actinomycetota</taxon>
        <taxon>Actinomycetes</taxon>
        <taxon>Micrococcales</taxon>
        <taxon>Micrococcaceae</taxon>
        <taxon>Glutamicibacter</taxon>
    </lineage>
</organism>
<evidence type="ECO:0000313" key="2">
    <source>
        <dbReference type="Proteomes" id="UP000316612"/>
    </source>
</evidence>
<accession>A0A4Y4DVP5</accession>
<keyword evidence="2" id="KW-1185">Reference proteome</keyword>